<protein>
    <submittedName>
        <fullName evidence="2">Uncharacterized protein</fullName>
    </submittedName>
</protein>
<keyword evidence="1" id="KW-1133">Transmembrane helix</keyword>
<evidence type="ECO:0000313" key="2">
    <source>
        <dbReference type="EMBL" id="CAG6780958.1"/>
    </source>
</evidence>
<accession>A0A8D9F7X5</accession>
<proteinExistence type="predicted"/>
<feature type="transmembrane region" description="Helical" evidence="1">
    <location>
        <begin position="79"/>
        <end position="96"/>
    </location>
</feature>
<name>A0A8D9F7X5_9HEMI</name>
<organism evidence="2">
    <name type="scientific">Cacopsylla melanoneura</name>
    <dbReference type="NCBI Taxonomy" id="428564"/>
    <lineage>
        <taxon>Eukaryota</taxon>
        <taxon>Metazoa</taxon>
        <taxon>Ecdysozoa</taxon>
        <taxon>Arthropoda</taxon>
        <taxon>Hexapoda</taxon>
        <taxon>Insecta</taxon>
        <taxon>Pterygota</taxon>
        <taxon>Neoptera</taxon>
        <taxon>Paraneoptera</taxon>
        <taxon>Hemiptera</taxon>
        <taxon>Sternorrhyncha</taxon>
        <taxon>Psylloidea</taxon>
        <taxon>Psyllidae</taxon>
        <taxon>Psyllinae</taxon>
        <taxon>Cacopsylla</taxon>
    </lineage>
</organism>
<feature type="transmembrane region" description="Helical" evidence="1">
    <location>
        <begin position="39"/>
        <end position="58"/>
    </location>
</feature>
<evidence type="ECO:0000256" key="1">
    <source>
        <dbReference type="SAM" id="Phobius"/>
    </source>
</evidence>
<feature type="transmembrane region" description="Helical" evidence="1">
    <location>
        <begin position="12"/>
        <end position="33"/>
    </location>
</feature>
<keyword evidence="1" id="KW-0812">Transmembrane</keyword>
<sequence length="112" mass="13334">MFVFVCKTIPSFLFPSPFSFFYLFLPLSLSTALPSLFPFLYLCLPLLFLLLFLPIYLFSFFSLSHTFSSDLFPFHPLRLHFSLCLSLFLLLSPHRYTFPFLSLFLFQWENVY</sequence>
<dbReference type="EMBL" id="HBUF01620883">
    <property type="protein sequence ID" value="CAG6780958.1"/>
    <property type="molecule type" value="Transcribed_RNA"/>
</dbReference>
<reference evidence="2" key="1">
    <citation type="submission" date="2021-05" db="EMBL/GenBank/DDBJ databases">
        <authorList>
            <person name="Alioto T."/>
            <person name="Alioto T."/>
            <person name="Gomez Garrido J."/>
        </authorList>
    </citation>
    <scope>NUCLEOTIDE SEQUENCE</scope>
</reference>
<dbReference type="AlphaFoldDB" id="A0A8D9F7X5"/>
<keyword evidence="1" id="KW-0472">Membrane</keyword>